<dbReference type="AlphaFoldDB" id="A0AB38PEK0"/>
<reference evidence="3 4" key="1">
    <citation type="submission" date="2019-07" db="EMBL/GenBank/DDBJ databases">
        <title>Genome Sequencing and Assembly of Staphylococcus haemolyticus SDA2.</title>
        <authorList>
            <person name="Emmons C.B."/>
            <person name="Park C."/>
            <person name="Sevigny J.L."/>
            <person name="Andam C."/>
        </authorList>
    </citation>
    <scope>NUCLEOTIDE SEQUENCE [LARGE SCALE GENOMIC DNA]</scope>
    <source>
        <strain evidence="3 4">SDA2</strain>
    </source>
</reference>
<dbReference type="CDD" id="cd05227">
    <property type="entry name" value="AR_SDR_e"/>
    <property type="match status" value="1"/>
</dbReference>
<comment type="caution">
    <text evidence="3">The sequence shown here is derived from an EMBL/GenBank/DDBJ whole genome shotgun (WGS) entry which is preliminary data.</text>
</comment>
<dbReference type="GO" id="GO:0006694">
    <property type="term" value="P:steroid biosynthetic process"/>
    <property type="evidence" value="ECO:0007669"/>
    <property type="project" value="InterPro"/>
</dbReference>
<dbReference type="EMBL" id="VJMP01000002">
    <property type="protein sequence ID" value="TRL78680.1"/>
    <property type="molecule type" value="Genomic_DNA"/>
</dbReference>
<evidence type="ECO:0000259" key="2">
    <source>
        <dbReference type="Pfam" id="PF01073"/>
    </source>
</evidence>
<proteinExistence type="predicted"/>
<dbReference type="InterPro" id="IPR002225">
    <property type="entry name" value="3Beta_OHSteriod_DH/Estase"/>
</dbReference>
<dbReference type="RefSeq" id="WP_107612002.1">
    <property type="nucleotide sequence ID" value="NZ_CP142094.1"/>
</dbReference>
<feature type="domain" description="3-beta hydroxysteroid dehydrogenase/isomerase" evidence="2">
    <location>
        <begin position="6"/>
        <end position="244"/>
    </location>
</feature>
<name>A0AB38PEK0_STAHA</name>
<evidence type="ECO:0000313" key="3">
    <source>
        <dbReference type="EMBL" id="TRL78680.1"/>
    </source>
</evidence>
<dbReference type="Pfam" id="PF01073">
    <property type="entry name" value="3Beta_HSD"/>
    <property type="match status" value="1"/>
</dbReference>
<organism evidence="3 4">
    <name type="scientific">Staphylococcus haemolyticus</name>
    <dbReference type="NCBI Taxonomy" id="1283"/>
    <lineage>
        <taxon>Bacteria</taxon>
        <taxon>Bacillati</taxon>
        <taxon>Bacillota</taxon>
        <taxon>Bacilli</taxon>
        <taxon>Bacillales</taxon>
        <taxon>Staphylococcaceae</taxon>
        <taxon>Staphylococcus</taxon>
    </lineage>
</organism>
<gene>
    <name evidence="3" type="ORF">FNL11_03635</name>
</gene>
<keyword evidence="1" id="KW-0560">Oxidoreductase</keyword>
<dbReference type="Gene3D" id="3.40.50.720">
    <property type="entry name" value="NAD(P)-binding Rossmann-like Domain"/>
    <property type="match status" value="1"/>
</dbReference>
<dbReference type="GO" id="GO:0016616">
    <property type="term" value="F:oxidoreductase activity, acting on the CH-OH group of donors, NAD or NADP as acceptor"/>
    <property type="evidence" value="ECO:0007669"/>
    <property type="project" value="InterPro"/>
</dbReference>
<dbReference type="PANTHER" id="PTHR10366">
    <property type="entry name" value="NAD DEPENDENT EPIMERASE/DEHYDRATASE"/>
    <property type="match status" value="1"/>
</dbReference>
<sequence>MKEQVLVTGGTGFLGLRIVAELLKQDYGVRATIRSLSKKDTILETLKSQNIDTQNLAFVEADLSKDDNWEDAMEDCTYVMSVASPVVMGSVSLTDEQSINKQAIEGIQRILRAAEKTNVKRVIMTANFGAVGFSNKDKSSVTTEEHWTNPNEKGLSVYEKSKLIAERAAWDFVNATENHIEFATINPVAILGPSLNQHMSLSFQFVENIASGKMKRIPNIPMNIVDVRDVAQLHVLAMKTPEANGKRFIATADGQISMPEIAQLIKKERPELASKVSTKTIPDFAIKLGARFNSEAQEGKLLLEMNRNVSNQQARNVLGWTPSYTQEEAILASVDCMRDYHILK</sequence>
<dbReference type="SUPFAM" id="SSF51735">
    <property type="entry name" value="NAD(P)-binding Rossmann-fold domains"/>
    <property type="match status" value="1"/>
</dbReference>
<dbReference type="PANTHER" id="PTHR10366:SF564">
    <property type="entry name" value="STEROL-4-ALPHA-CARBOXYLATE 3-DEHYDROGENASE, DECARBOXYLATING"/>
    <property type="match status" value="1"/>
</dbReference>
<dbReference type="FunFam" id="3.40.50.720:FF:000336">
    <property type="entry name" value="Aldehyde reductase"/>
    <property type="match status" value="1"/>
</dbReference>
<accession>A0AB38PEK0</accession>
<protein>
    <submittedName>
        <fullName evidence="3">Aldehyde reductase</fullName>
    </submittedName>
</protein>
<dbReference type="InterPro" id="IPR050425">
    <property type="entry name" value="NAD(P)_dehydrat-like"/>
</dbReference>
<dbReference type="Proteomes" id="UP000316594">
    <property type="component" value="Unassembled WGS sequence"/>
</dbReference>
<evidence type="ECO:0000256" key="1">
    <source>
        <dbReference type="ARBA" id="ARBA00023002"/>
    </source>
</evidence>
<dbReference type="InterPro" id="IPR036291">
    <property type="entry name" value="NAD(P)-bd_dom_sf"/>
</dbReference>
<evidence type="ECO:0000313" key="4">
    <source>
        <dbReference type="Proteomes" id="UP000316594"/>
    </source>
</evidence>